<name>A0A418QRT8_9BACT</name>
<dbReference type="OrthoDB" id="880762at2"/>
<reference evidence="2 3" key="2">
    <citation type="submission" date="2019-01" db="EMBL/GenBank/DDBJ databases">
        <title>Hymenobacter humicola sp. nov., isolated from soils in Antarctica.</title>
        <authorList>
            <person name="Sedlacek I."/>
            <person name="Holochova P."/>
            <person name="Kralova S."/>
            <person name="Pantucek R."/>
            <person name="Stankova E."/>
            <person name="Vrbovska V."/>
            <person name="Kristofova L."/>
            <person name="Svec P."/>
            <person name="Busse H.-J."/>
        </authorList>
    </citation>
    <scope>NUCLEOTIDE SEQUENCE [LARGE SCALE GENOMIC DNA]</scope>
    <source>
        <strain evidence="2 3">CCM 8852</strain>
    </source>
</reference>
<evidence type="ECO:0000313" key="3">
    <source>
        <dbReference type="Proteomes" id="UP000284250"/>
    </source>
</evidence>
<proteinExistence type="predicted"/>
<dbReference type="RefSeq" id="WP_119656736.1">
    <property type="nucleotide sequence ID" value="NZ_JBHUOI010000015.1"/>
</dbReference>
<sequence length="232" mass="25475">MYDSLRFTFAIGIFGLLLSTTHPLLAQTLPDSSAWRDTGPKTPHGLAVATTTAGKTVRAYFPVNSIGFEETVDYFARNPEVRPFPRIQHVDVDKLASVIIRGFYLENMRPAGCPKVLALRLTEGPVELFAFGGSAADKVPLLPSVLLPALALPTLMAQLGGLAVERNRWFLRRNGQLVAVTHGNFRKLMTEYTADCLAVSTQIAQGAEGFRYHDMPRVVGLYNDFLLNAGPR</sequence>
<organism evidence="2 3">
    <name type="scientific">Hymenobacter rubripertinctus</name>
    <dbReference type="NCBI Taxonomy" id="2029981"/>
    <lineage>
        <taxon>Bacteria</taxon>
        <taxon>Pseudomonadati</taxon>
        <taxon>Bacteroidota</taxon>
        <taxon>Cytophagia</taxon>
        <taxon>Cytophagales</taxon>
        <taxon>Hymenobacteraceae</taxon>
        <taxon>Hymenobacter</taxon>
    </lineage>
</organism>
<gene>
    <name evidence="2" type="ORF">D0T11_15595</name>
</gene>
<accession>A0A418QRT8</accession>
<evidence type="ECO:0000256" key="1">
    <source>
        <dbReference type="SAM" id="Phobius"/>
    </source>
</evidence>
<evidence type="ECO:0000313" key="2">
    <source>
        <dbReference type="EMBL" id="RIY07798.1"/>
    </source>
</evidence>
<keyword evidence="1" id="KW-0812">Transmembrane</keyword>
<comment type="caution">
    <text evidence="2">The sequence shown here is derived from an EMBL/GenBank/DDBJ whole genome shotgun (WGS) entry which is preliminary data.</text>
</comment>
<keyword evidence="3" id="KW-1185">Reference proteome</keyword>
<keyword evidence="1" id="KW-0472">Membrane</keyword>
<reference evidence="2 3" key="1">
    <citation type="submission" date="2018-09" db="EMBL/GenBank/DDBJ databases">
        <authorList>
            <person name="Zeman M."/>
            <person name="Pardy F."/>
        </authorList>
    </citation>
    <scope>NUCLEOTIDE SEQUENCE [LARGE SCALE GENOMIC DNA]</scope>
    <source>
        <strain evidence="2 3">CCM 8852</strain>
    </source>
</reference>
<dbReference type="Proteomes" id="UP000284250">
    <property type="component" value="Unassembled WGS sequence"/>
</dbReference>
<dbReference type="AlphaFoldDB" id="A0A418QRT8"/>
<feature type="transmembrane region" description="Helical" evidence="1">
    <location>
        <begin position="145"/>
        <end position="164"/>
    </location>
</feature>
<protein>
    <submittedName>
        <fullName evidence="2">Uncharacterized protein</fullName>
    </submittedName>
</protein>
<keyword evidence="1" id="KW-1133">Transmembrane helix</keyword>
<dbReference type="EMBL" id="QYCN01000026">
    <property type="protein sequence ID" value="RIY07798.1"/>
    <property type="molecule type" value="Genomic_DNA"/>
</dbReference>